<evidence type="ECO:0000256" key="1">
    <source>
        <dbReference type="SAM" id="Phobius"/>
    </source>
</evidence>
<comment type="caution">
    <text evidence="2">The sequence shown here is derived from an EMBL/GenBank/DDBJ whole genome shotgun (WGS) entry which is preliminary data.</text>
</comment>
<reference evidence="3" key="1">
    <citation type="journal article" date="2019" name="Int. J. Syst. Evol. Microbiol.">
        <title>The Global Catalogue of Microorganisms (GCM) 10K type strain sequencing project: providing services to taxonomists for standard genome sequencing and annotation.</title>
        <authorList>
            <consortium name="The Broad Institute Genomics Platform"/>
            <consortium name="The Broad Institute Genome Sequencing Center for Infectious Disease"/>
            <person name="Wu L."/>
            <person name="Ma J."/>
        </authorList>
    </citation>
    <scope>NUCLEOTIDE SEQUENCE [LARGE SCALE GENOMIC DNA]</scope>
    <source>
        <strain evidence="3">JCM 3369</strain>
    </source>
</reference>
<protein>
    <submittedName>
        <fullName evidence="2">Uncharacterized protein</fullName>
    </submittedName>
</protein>
<evidence type="ECO:0000313" key="3">
    <source>
        <dbReference type="Proteomes" id="UP001596380"/>
    </source>
</evidence>
<keyword evidence="1" id="KW-0812">Transmembrane</keyword>
<keyword evidence="1" id="KW-1133">Transmembrane helix</keyword>
<accession>A0ABW2CFS6</accession>
<evidence type="ECO:0000313" key="2">
    <source>
        <dbReference type="EMBL" id="MFC6879849.1"/>
    </source>
</evidence>
<feature type="transmembrane region" description="Helical" evidence="1">
    <location>
        <begin position="12"/>
        <end position="35"/>
    </location>
</feature>
<gene>
    <name evidence="2" type="ORF">ACFQKB_08720</name>
</gene>
<name>A0ABW2CFS6_9ACTN</name>
<keyword evidence="1" id="KW-0472">Membrane</keyword>
<dbReference type="EMBL" id="JBHSXS010000003">
    <property type="protein sequence ID" value="MFC6879849.1"/>
    <property type="molecule type" value="Genomic_DNA"/>
</dbReference>
<sequence length="358" mass="37027">MPPPKKSGGGALIAALIGGGLIVVVLIAVVVFVVVSGGGKSDEDKLNAAADALAPARAVGLKGDFGGGADTLRGELSVTKGGRATGQVTWNTDNVTMLSADGKLFVKADSAYWKRQISGSETPYYLGSGQQWGRLSADKLDLDFKQELTPAALATKVRQAATAKAKSTKATVQGKKALRFSTASGTVVISDSDDAELLRFEGFSPKVAVDVQGKSSGDASTVVSEMRTRIGELKDAFNGSARPTVAEWKKGGCNSDSGCTVEAKIRPPFGAETPLTVEVQFRLTAGTLSGRELGKCTSTITISSSSPVWASCRVNSSAWSSWAKATGGTYYKHADYKVIGATSEDVQGMLSGLDGEGG</sequence>
<organism evidence="2 3">
    <name type="scientific">Actinomadura yumaensis</name>
    <dbReference type="NCBI Taxonomy" id="111807"/>
    <lineage>
        <taxon>Bacteria</taxon>
        <taxon>Bacillati</taxon>
        <taxon>Actinomycetota</taxon>
        <taxon>Actinomycetes</taxon>
        <taxon>Streptosporangiales</taxon>
        <taxon>Thermomonosporaceae</taxon>
        <taxon>Actinomadura</taxon>
    </lineage>
</organism>
<proteinExistence type="predicted"/>
<keyword evidence="3" id="KW-1185">Reference proteome</keyword>
<dbReference type="RefSeq" id="WP_378063148.1">
    <property type="nucleotide sequence ID" value="NZ_JBHSXS010000003.1"/>
</dbReference>
<dbReference type="Proteomes" id="UP001596380">
    <property type="component" value="Unassembled WGS sequence"/>
</dbReference>